<proteinExistence type="predicted"/>
<organism evidence="2 3">
    <name type="scientific">Clonostachys byssicola</name>
    <dbReference type="NCBI Taxonomy" id="160290"/>
    <lineage>
        <taxon>Eukaryota</taxon>
        <taxon>Fungi</taxon>
        <taxon>Dikarya</taxon>
        <taxon>Ascomycota</taxon>
        <taxon>Pezizomycotina</taxon>
        <taxon>Sordariomycetes</taxon>
        <taxon>Hypocreomycetidae</taxon>
        <taxon>Hypocreales</taxon>
        <taxon>Bionectriaceae</taxon>
        <taxon>Clonostachys</taxon>
    </lineage>
</organism>
<feature type="compositionally biased region" description="Polar residues" evidence="1">
    <location>
        <begin position="70"/>
        <end position="86"/>
    </location>
</feature>
<dbReference type="EMBL" id="CABFNO020001240">
    <property type="protein sequence ID" value="CAG9971435.1"/>
    <property type="molecule type" value="Genomic_DNA"/>
</dbReference>
<evidence type="ECO:0000256" key="1">
    <source>
        <dbReference type="SAM" id="MobiDB-lite"/>
    </source>
</evidence>
<dbReference type="Proteomes" id="UP000754883">
    <property type="component" value="Unassembled WGS sequence"/>
</dbReference>
<gene>
    <name evidence="2" type="ORF">CBYS24578_00000468</name>
</gene>
<accession>A0A9N9TVZ3</accession>
<name>A0A9N9TVZ3_9HYPO</name>
<comment type="caution">
    <text evidence="2">The sequence shown here is derived from an EMBL/GenBank/DDBJ whole genome shotgun (WGS) entry which is preliminary data.</text>
</comment>
<protein>
    <submittedName>
        <fullName evidence="2">Uncharacterized protein</fullName>
    </submittedName>
</protein>
<feature type="compositionally biased region" description="Polar residues" evidence="1">
    <location>
        <begin position="18"/>
        <end position="57"/>
    </location>
</feature>
<sequence length="200" mass="21207">MNGHTHPDCNPGMGGMRESNSSSLGDDAQPQSMHTNNTNTISPQQLGISSQSTSHQPVGNGWVDMMQSVPSVTGTMSSDSAHNGGSTPRPCVLPGAGQQHPLTAAMLERFNQLNSEDNVNMRIAIKHSLRAKKDKASATRVSNDDAVDLGPVSSQPAPFDSEVFAAGAWSDTPHWLHDFGLDAADVDDDDDGAEDLFLVK</sequence>
<evidence type="ECO:0000313" key="3">
    <source>
        <dbReference type="Proteomes" id="UP000754883"/>
    </source>
</evidence>
<feature type="region of interest" description="Disordered" evidence="1">
    <location>
        <begin position="1"/>
        <end position="65"/>
    </location>
</feature>
<dbReference type="OrthoDB" id="5139278at2759"/>
<reference evidence="3" key="1">
    <citation type="submission" date="2019-06" db="EMBL/GenBank/DDBJ databases">
        <authorList>
            <person name="Broberg M."/>
        </authorList>
    </citation>
    <scope>NUCLEOTIDE SEQUENCE [LARGE SCALE GENOMIC DNA]</scope>
</reference>
<evidence type="ECO:0000313" key="2">
    <source>
        <dbReference type="EMBL" id="CAG9971435.1"/>
    </source>
</evidence>
<dbReference type="AlphaFoldDB" id="A0A9N9TVZ3"/>
<feature type="region of interest" description="Disordered" evidence="1">
    <location>
        <begin position="70"/>
        <end position="89"/>
    </location>
</feature>
<reference evidence="2 3" key="2">
    <citation type="submission" date="2021-10" db="EMBL/GenBank/DDBJ databases">
        <authorList>
            <person name="Piombo E."/>
        </authorList>
    </citation>
    <scope>NUCLEOTIDE SEQUENCE [LARGE SCALE GENOMIC DNA]</scope>
</reference>
<keyword evidence="3" id="KW-1185">Reference proteome</keyword>